<keyword evidence="4" id="KW-1185">Reference proteome</keyword>
<organism evidence="3 4">
    <name type="scientific">Tegillarca granosa</name>
    <name type="common">Malaysian cockle</name>
    <name type="synonym">Anadara granosa</name>
    <dbReference type="NCBI Taxonomy" id="220873"/>
    <lineage>
        <taxon>Eukaryota</taxon>
        <taxon>Metazoa</taxon>
        <taxon>Spiralia</taxon>
        <taxon>Lophotrochozoa</taxon>
        <taxon>Mollusca</taxon>
        <taxon>Bivalvia</taxon>
        <taxon>Autobranchia</taxon>
        <taxon>Pteriomorphia</taxon>
        <taxon>Arcoida</taxon>
        <taxon>Arcoidea</taxon>
        <taxon>Arcidae</taxon>
        <taxon>Tegillarca</taxon>
    </lineage>
</organism>
<dbReference type="InterPro" id="IPR045789">
    <property type="entry name" value="Insc_C"/>
</dbReference>
<dbReference type="EMBL" id="JARBDR010000337">
    <property type="protein sequence ID" value="KAJ8315111.1"/>
    <property type="molecule type" value="Genomic_DNA"/>
</dbReference>
<dbReference type="Gene3D" id="1.25.10.10">
    <property type="entry name" value="Leucine-rich Repeat Variant"/>
    <property type="match status" value="1"/>
</dbReference>
<evidence type="ECO:0000259" key="2">
    <source>
        <dbReference type="Pfam" id="PF19427"/>
    </source>
</evidence>
<feature type="domain" description="Protein inscuteable homologue C-terminal" evidence="2">
    <location>
        <begin position="89"/>
        <end position="458"/>
    </location>
</feature>
<dbReference type="SUPFAM" id="SSF48371">
    <property type="entry name" value="ARM repeat"/>
    <property type="match status" value="1"/>
</dbReference>
<name>A0ABQ9FCS5_TEGGR</name>
<evidence type="ECO:0000259" key="1">
    <source>
        <dbReference type="Pfam" id="PF16748"/>
    </source>
</evidence>
<evidence type="ECO:0000313" key="4">
    <source>
        <dbReference type="Proteomes" id="UP001217089"/>
    </source>
</evidence>
<reference evidence="3 4" key="1">
    <citation type="submission" date="2022-12" db="EMBL/GenBank/DDBJ databases">
        <title>Chromosome-level genome of Tegillarca granosa.</title>
        <authorList>
            <person name="Kim J."/>
        </authorList>
    </citation>
    <scope>NUCLEOTIDE SEQUENCE [LARGE SCALE GENOMIC DNA]</scope>
    <source>
        <strain evidence="3">Teg-2019</strain>
        <tissue evidence="3">Adductor muscle</tissue>
    </source>
</reference>
<dbReference type="InterPro" id="IPR011989">
    <property type="entry name" value="ARM-like"/>
</dbReference>
<feature type="domain" description="Protein inscuteable homologue LGN-binding" evidence="1">
    <location>
        <begin position="18"/>
        <end position="44"/>
    </location>
</feature>
<dbReference type="CDD" id="cd21966">
    <property type="entry name" value="INSC_LBD"/>
    <property type="match status" value="1"/>
</dbReference>
<sequence>MSDMFRNHHAPPKKIVRDPVQFWLSDLRFNADMECMSVLQGKSIIQQLDKYSLNATAVKNGIDTIRSESHLISSEFSKLFNVLADNKTPLKIPVVNQLTFLGQSFSRLVDLALGFLVQKVITALDDANNPISLSTSIGTVVSLGLEGEHMCYIIAREGGVRALLDICKMSGLDFAHAKALRALATICCVAESIFEIEKEGGVDCLTDILCDVKCKENVKGEVAGVIAQVTSPCLENLQQLSGLVDNMEDILRALLGLCNSTRSHEVFLLAAAAIANITFMDSLACDILLQYDAPRILIQSCGTQIADSLFVKDQVATILANMVAADSCRVGVIENNGIEACLGLLEEHPSNYKKPTELAACERIQQKAAIALTRICRDVETAQMITEFQGIPRLVQLCKNTMERNKSDAVLVACLAALRKIISLYRPNDITDTDYQQLVQPKLMDSFLICTNTDENFV</sequence>
<dbReference type="PANTHER" id="PTHR21386">
    <property type="entry name" value="INSCUTEABLE"/>
    <property type="match status" value="1"/>
</dbReference>
<comment type="caution">
    <text evidence="3">The sequence shown here is derived from an EMBL/GenBank/DDBJ whole genome shotgun (WGS) entry which is preliminary data.</text>
</comment>
<gene>
    <name evidence="3" type="ORF">KUTeg_007261</name>
</gene>
<proteinExistence type="predicted"/>
<accession>A0ABQ9FCS5</accession>
<dbReference type="Pfam" id="PF19427">
    <property type="entry name" value="Insc_C"/>
    <property type="match status" value="1"/>
</dbReference>
<dbReference type="Proteomes" id="UP001217089">
    <property type="component" value="Unassembled WGS sequence"/>
</dbReference>
<dbReference type="InterPro" id="IPR039921">
    <property type="entry name" value="Inscuteable"/>
</dbReference>
<dbReference type="SMART" id="SM00185">
    <property type="entry name" value="ARM"/>
    <property type="match status" value="3"/>
</dbReference>
<dbReference type="PANTHER" id="PTHR21386:SF0">
    <property type="entry name" value="PROTEIN INSCUTEABLE HOMOLOG"/>
    <property type="match status" value="1"/>
</dbReference>
<dbReference type="InterPro" id="IPR031938">
    <property type="entry name" value="INSC_LBD"/>
</dbReference>
<protein>
    <submittedName>
        <fullName evidence="3">Uncharacterized protein</fullName>
    </submittedName>
</protein>
<evidence type="ECO:0000313" key="3">
    <source>
        <dbReference type="EMBL" id="KAJ8315111.1"/>
    </source>
</evidence>
<dbReference type="Gene3D" id="6.20.200.10">
    <property type="entry name" value="Inscuteable LGN-binding domain"/>
    <property type="match status" value="1"/>
</dbReference>
<dbReference type="Pfam" id="PF16748">
    <property type="entry name" value="INSC_LBD"/>
    <property type="match status" value="1"/>
</dbReference>
<dbReference type="InterPro" id="IPR016024">
    <property type="entry name" value="ARM-type_fold"/>
</dbReference>
<dbReference type="InterPro" id="IPR038205">
    <property type="entry name" value="INSC_LBD_sf"/>
</dbReference>
<dbReference type="InterPro" id="IPR000225">
    <property type="entry name" value="Armadillo"/>
</dbReference>